<reference evidence="1 2" key="1">
    <citation type="journal article" date="2007" name="Nature">
        <title>Evolution of genes and genomes on the Drosophila phylogeny.</title>
        <authorList>
            <consortium name="Drosophila 12 Genomes Consortium"/>
            <person name="Clark A.G."/>
            <person name="Eisen M.B."/>
            <person name="Smith D.R."/>
            <person name="Bergman C.M."/>
            <person name="Oliver B."/>
            <person name="Markow T.A."/>
            <person name="Kaufman T.C."/>
            <person name="Kellis M."/>
            <person name="Gelbart W."/>
            <person name="Iyer V.N."/>
            <person name="Pollard D.A."/>
            <person name="Sackton T.B."/>
            <person name="Larracuente A.M."/>
            <person name="Singh N.D."/>
            <person name="Abad J.P."/>
            <person name="Abt D.N."/>
            <person name="Adryan B."/>
            <person name="Aguade M."/>
            <person name="Akashi H."/>
            <person name="Anderson W.W."/>
            <person name="Aquadro C.F."/>
            <person name="Ardell D.H."/>
            <person name="Arguello R."/>
            <person name="Artieri C.G."/>
            <person name="Barbash D.A."/>
            <person name="Barker D."/>
            <person name="Barsanti P."/>
            <person name="Batterham P."/>
            <person name="Batzoglou S."/>
            <person name="Begun D."/>
            <person name="Bhutkar A."/>
            <person name="Blanco E."/>
            <person name="Bosak S.A."/>
            <person name="Bradley R.K."/>
            <person name="Brand A.D."/>
            <person name="Brent M.R."/>
            <person name="Brooks A.N."/>
            <person name="Brown R.H."/>
            <person name="Butlin R.K."/>
            <person name="Caggese C."/>
            <person name="Calvi B.R."/>
            <person name="Bernardo de Carvalho A."/>
            <person name="Caspi A."/>
            <person name="Castrezana S."/>
            <person name="Celniker S.E."/>
            <person name="Chang J.L."/>
            <person name="Chapple C."/>
            <person name="Chatterji S."/>
            <person name="Chinwalla A."/>
            <person name="Civetta A."/>
            <person name="Clifton S.W."/>
            <person name="Comeron J.M."/>
            <person name="Costello J.C."/>
            <person name="Coyne J.A."/>
            <person name="Daub J."/>
            <person name="David R.G."/>
            <person name="Delcher A.L."/>
            <person name="Delehaunty K."/>
            <person name="Do C.B."/>
            <person name="Ebling H."/>
            <person name="Edwards K."/>
            <person name="Eickbush T."/>
            <person name="Evans J.D."/>
            <person name="Filipski A."/>
            <person name="Findeiss S."/>
            <person name="Freyhult E."/>
            <person name="Fulton L."/>
            <person name="Fulton R."/>
            <person name="Garcia A.C."/>
            <person name="Gardiner A."/>
            <person name="Garfield D.A."/>
            <person name="Garvin B.E."/>
            <person name="Gibson G."/>
            <person name="Gilbert D."/>
            <person name="Gnerre S."/>
            <person name="Godfrey J."/>
            <person name="Good R."/>
            <person name="Gotea V."/>
            <person name="Gravely B."/>
            <person name="Greenberg A.J."/>
            <person name="Griffiths-Jones S."/>
            <person name="Gross S."/>
            <person name="Guigo R."/>
            <person name="Gustafson E.A."/>
            <person name="Haerty W."/>
            <person name="Hahn M.W."/>
            <person name="Halligan D.L."/>
            <person name="Halpern A.L."/>
            <person name="Halter G.M."/>
            <person name="Han M.V."/>
            <person name="Heger A."/>
            <person name="Hillier L."/>
            <person name="Hinrichs A.S."/>
            <person name="Holmes I."/>
            <person name="Hoskins R.A."/>
            <person name="Hubisz M.J."/>
            <person name="Hultmark D."/>
            <person name="Huntley M.A."/>
            <person name="Jaffe D.B."/>
            <person name="Jagadeeshan S."/>
            <person name="Jeck W.R."/>
            <person name="Johnson J."/>
            <person name="Jones C.D."/>
            <person name="Jordan W.C."/>
            <person name="Karpen G.H."/>
            <person name="Kataoka E."/>
            <person name="Keightley P.D."/>
            <person name="Kheradpour P."/>
            <person name="Kirkness E.F."/>
            <person name="Koerich L.B."/>
            <person name="Kristiansen K."/>
            <person name="Kudrna D."/>
            <person name="Kulathinal R.J."/>
            <person name="Kumar S."/>
            <person name="Kwok R."/>
            <person name="Lander E."/>
            <person name="Langley C.H."/>
            <person name="Lapoint R."/>
            <person name="Lazzaro B.P."/>
            <person name="Lee S.J."/>
            <person name="Levesque L."/>
            <person name="Li R."/>
            <person name="Lin C.F."/>
            <person name="Lin M.F."/>
            <person name="Lindblad-Toh K."/>
            <person name="Llopart A."/>
            <person name="Long M."/>
            <person name="Low L."/>
            <person name="Lozovsky E."/>
            <person name="Lu J."/>
            <person name="Luo M."/>
            <person name="Machado C.A."/>
            <person name="Makalowski W."/>
            <person name="Marzo M."/>
            <person name="Matsuda M."/>
            <person name="Matzkin L."/>
            <person name="McAllister B."/>
            <person name="McBride C.S."/>
            <person name="McKernan B."/>
            <person name="McKernan K."/>
            <person name="Mendez-Lago M."/>
            <person name="Minx P."/>
            <person name="Mollenhauer M.U."/>
            <person name="Montooth K."/>
            <person name="Mount S.M."/>
            <person name="Mu X."/>
            <person name="Myers E."/>
            <person name="Negre B."/>
            <person name="Newfeld S."/>
            <person name="Nielsen R."/>
            <person name="Noor M.A."/>
            <person name="O'Grady P."/>
            <person name="Pachter L."/>
            <person name="Papaceit M."/>
            <person name="Parisi M.J."/>
            <person name="Parisi M."/>
            <person name="Parts L."/>
            <person name="Pedersen J.S."/>
            <person name="Pesole G."/>
            <person name="Phillippy A.M."/>
            <person name="Ponting C.P."/>
            <person name="Pop M."/>
            <person name="Porcelli D."/>
            <person name="Powell J.R."/>
            <person name="Prohaska S."/>
            <person name="Pruitt K."/>
            <person name="Puig M."/>
            <person name="Quesneville H."/>
            <person name="Ram K.R."/>
            <person name="Rand D."/>
            <person name="Rasmussen M.D."/>
            <person name="Reed L.K."/>
            <person name="Reenan R."/>
            <person name="Reily A."/>
            <person name="Remington K.A."/>
            <person name="Rieger T.T."/>
            <person name="Ritchie M.G."/>
            <person name="Robin C."/>
            <person name="Rogers Y.H."/>
            <person name="Rohde C."/>
            <person name="Rozas J."/>
            <person name="Rubenfield M.J."/>
            <person name="Ruiz A."/>
            <person name="Russo S."/>
            <person name="Salzberg S.L."/>
            <person name="Sanchez-Gracia A."/>
            <person name="Saranga D.J."/>
            <person name="Sato H."/>
            <person name="Schaeffer S.W."/>
            <person name="Schatz M.C."/>
            <person name="Schlenke T."/>
            <person name="Schwartz R."/>
            <person name="Segarra C."/>
            <person name="Singh R.S."/>
            <person name="Sirot L."/>
            <person name="Sirota M."/>
            <person name="Sisneros N.B."/>
            <person name="Smith C.D."/>
            <person name="Smith T.F."/>
            <person name="Spieth J."/>
            <person name="Stage D.E."/>
            <person name="Stark A."/>
            <person name="Stephan W."/>
            <person name="Strausberg R.L."/>
            <person name="Strempel S."/>
            <person name="Sturgill D."/>
            <person name="Sutton G."/>
            <person name="Sutton G.G."/>
            <person name="Tao W."/>
            <person name="Teichmann S."/>
            <person name="Tobari Y.N."/>
            <person name="Tomimura Y."/>
            <person name="Tsolas J.M."/>
            <person name="Valente V.L."/>
            <person name="Venter E."/>
            <person name="Venter J.C."/>
            <person name="Vicario S."/>
            <person name="Vieira F.G."/>
            <person name="Vilella A.J."/>
            <person name="Villasante A."/>
            <person name="Walenz B."/>
            <person name="Wang J."/>
            <person name="Wasserman M."/>
            <person name="Watts T."/>
            <person name="Wilson D."/>
            <person name="Wilson R.K."/>
            <person name="Wing R.A."/>
            <person name="Wolfner M.F."/>
            <person name="Wong A."/>
            <person name="Wong G.K."/>
            <person name="Wu C.I."/>
            <person name="Wu G."/>
            <person name="Yamamoto D."/>
            <person name="Yang H.P."/>
            <person name="Yang S.P."/>
            <person name="Yorke J.A."/>
            <person name="Yoshida K."/>
            <person name="Zdobnov E."/>
            <person name="Zhang P."/>
            <person name="Zhang Y."/>
            <person name="Zimin A.V."/>
            <person name="Baldwin J."/>
            <person name="Abdouelleil A."/>
            <person name="Abdulkadir J."/>
            <person name="Abebe A."/>
            <person name="Abera B."/>
            <person name="Abreu J."/>
            <person name="Acer S.C."/>
            <person name="Aftuck L."/>
            <person name="Alexander A."/>
            <person name="An P."/>
            <person name="Anderson E."/>
            <person name="Anderson S."/>
            <person name="Arachi H."/>
            <person name="Azer M."/>
            <person name="Bachantsang P."/>
            <person name="Barry A."/>
            <person name="Bayul T."/>
            <person name="Berlin A."/>
            <person name="Bessette D."/>
            <person name="Bloom T."/>
            <person name="Blye J."/>
            <person name="Boguslavskiy L."/>
            <person name="Bonnet C."/>
            <person name="Boukhgalter B."/>
            <person name="Bourzgui I."/>
            <person name="Brown A."/>
            <person name="Cahill P."/>
            <person name="Channer S."/>
            <person name="Cheshatsang Y."/>
            <person name="Chuda L."/>
            <person name="Citroen M."/>
            <person name="Collymore A."/>
            <person name="Cooke P."/>
            <person name="Costello M."/>
            <person name="D'Aco K."/>
            <person name="Daza R."/>
            <person name="De Haan G."/>
            <person name="DeGray S."/>
            <person name="DeMaso C."/>
            <person name="Dhargay N."/>
            <person name="Dooley K."/>
            <person name="Dooley E."/>
            <person name="Doricent M."/>
            <person name="Dorje P."/>
            <person name="Dorjee K."/>
            <person name="Dupes A."/>
            <person name="Elong R."/>
            <person name="Falk J."/>
            <person name="Farina A."/>
            <person name="Faro S."/>
            <person name="Ferguson D."/>
            <person name="Fisher S."/>
            <person name="Foley C.D."/>
            <person name="Franke A."/>
            <person name="Friedrich D."/>
            <person name="Gadbois L."/>
            <person name="Gearin G."/>
            <person name="Gearin C.R."/>
            <person name="Giannoukos G."/>
            <person name="Goode T."/>
            <person name="Graham J."/>
            <person name="Grandbois E."/>
            <person name="Grewal S."/>
            <person name="Gyaltsen K."/>
            <person name="Hafez N."/>
            <person name="Hagos B."/>
            <person name="Hall J."/>
            <person name="Henson C."/>
            <person name="Hollinger A."/>
            <person name="Honan T."/>
            <person name="Huard M.D."/>
            <person name="Hughes L."/>
            <person name="Hurhula B."/>
            <person name="Husby M.E."/>
            <person name="Kamat A."/>
            <person name="Kanga B."/>
            <person name="Kashin S."/>
            <person name="Khazanovich D."/>
            <person name="Kisner P."/>
            <person name="Lance K."/>
            <person name="Lara M."/>
            <person name="Lee W."/>
            <person name="Lennon N."/>
            <person name="Letendre F."/>
            <person name="LeVine R."/>
            <person name="Lipovsky A."/>
            <person name="Liu X."/>
            <person name="Liu J."/>
            <person name="Liu S."/>
            <person name="Lokyitsang T."/>
            <person name="Lokyitsang Y."/>
            <person name="Lubonja R."/>
            <person name="Lui A."/>
            <person name="MacDonald P."/>
            <person name="Magnisalis V."/>
            <person name="Maru K."/>
            <person name="Matthews C."/>
            <person name="McCusker W."/>
            <person name="McDonough S."/>
            <person name="Mehta T."/>
            <person name="Meldrim J."/>
            <person name="Meneus L."/>
            <person name="Mihai O."/>
            <person name="Mihalev A."/>
            <person name="Mihova T."/>
            <person name="Mittelman R."/>
            <person name="Mlenga V."/>
            <person name="Montmayeur A."/>
            <person name="Mulrain L."/>
            <person name="Navidi A."/>
            <person name="Naylor J."/>
            <person name="Negash T."/>
            <person name="Nguyen T."/>
            <person name="Nguyen N."/>
            <person name="Nicol R."/>
            <person name="Norbu C."/>
            <person name="Norbu N."/>
            <person name="Novod N."/>
            <person name="O'Neill B."/>
            <person name="Osman S."/>
            <person name="Markiewicz E."/>
            <person name="Oyono O.L."/>
            <person name="Patti C."/>
            <person name="Phunkhang P."/>
            <person name="Pierre F."/>
            <person name="Priest M."/>
            <person name="Raghuraman S."/>
            <person name="Rege F."/>
            <person name="Reyes R."/>
            <person name="Rise C."/>
            <person name="Rogov P."/>
            <person name="Ross K."/>
            <person name="Ryan E."/>
            <person name="Settipalli S."/>
            <person name="Shea T."/>
            <person name="Sherpa N."/>
            <person name="Shi L."/>
            <person name="Shih D."/>
            <person name="Sparrow T."/>
            <person name="Spaulding J."/>
            <person name="Stalker J."/>
            <person name="Stange-Thomann N."/>
            <person name="Stavropoulos S."/>
            <person name="Stone C."/>
            <person name="Strader C."/>
            <person name="Tesfaye S."/>
            <person name="Thomson T."/>
            <person name="Thoulutsang Y."/>
            <person name="Thoulutsang D."/>
            <person name="Topham K."/>
            <person name="Topping I."/>
            <person name="Tsamla T."/>
            <person name="Vassiliev H."/>
            <person name="Vo A."/>
            <person name="Wangchuk T."/>
            <person name="Wangdi T."/>
            <person name="Weiand M."/>
            <person name="Wilkinson J."/>
            <person name="Wilson A."/>
            <person name="Yadav S."/>
            <person name="Young G."/>
            <person name="Yu Q."/>
            <person name="Zembek L."/>
            <person name="Zhong D."/>
            <person name="Zimmer A."/>
            <person name="Zwirko Z."/>
            <person name="Jaffe D.B."/>
            <person name="Alvarez P."/>
            <person name="Brockman W."/>
            <person name="Butler J."/>
            <person name="Chin C."/>
            <person name="Gnerre S."/>
            <person name="Grabherr M."/>
            <person name="Kleber M."/>
            <person name="Mauceli E."/>
            <person name="MacCallum I."/>
        </authorList>
    </citation>
    <scope>NUCLEOTIDE SEQUENCE [LARGE SCALE GENOMIC DNA]</scope>
    <source>
        <strain evidence="2">white501</strain>
    </source>
</reference>
<accession>B4QZU7</accession>
<dbReference type="HOGENOM" id="CLU_2852100_0_0_1"/>
<proteinExistence type="predicted"/>
<gene>
    <name evidence="1" type="primary">Dsim\GD20418</name>
    <name evidence="1" type="ORF">Dsim_GD20418</name>
</gene>
<name>B4QZU7_DROSI</name>
<organism evidence="1 2">
    <name type="scientific">Drosophila simulans</name>
    <name type="common">Fruit fly</name>
    <dbReference type="NCBI Taxonomy" id="7240"/>
    <lineage>
        <taxon>Eukaryota</taxon>
        <taxon>Metazoa</taxon>
        <taxon>Ecdysozoa</taxon>
        <taxon>Arthropoda</taxon>
        <taxon>Hexapoda</taxon>
        <taxon>Insecta</taxon>
        <taxon>Pterygota</taxon>
        <taxon>Neoptera</taxon>
        <taxon>Endopterygota</taxon>
        <taxon>Diptera</taxon>
        <taxon>Brachycera</taxon>
        <taxon>Muscomorpha</taxon>
        <taxon>Ephydroidea</taxon>
        <taxon>Drosophilidae</taxon>
        <taxon>Drosophila</taxon>
        <taxon>Sophophora</taxon>
    </lineage>
</organism>
<dbReference type="AlphaFoldDB" id="B4QZU7"/>
<protein>
    <submittedName>
        <fullName evidence="1">GD20418</fullName>
    </submittedName>
</protein>
<dbReference type="EMBL" id="CM000364">
    <property type="protein sequence ID" value="EDX12945.1"/>
    <property type="molecule type" value="Genomic_DNA"/>
</dbReference>
<evidence type="ECO:0000313" key="1">
    <source>
        <dbReference type="EMBL" id="EDX12945.1"/>
    </source>
</evidence>
<keyword evidence="2" id="KW-1185">Reference proteome</keyword>
<sequence>MLAGIKLLCVDIKVEERLAAHCLRSVDGHYNTFRLDPAGVNFSFPNCPHRINAQVYGSCHSAPRK</sequence>
<evidence type="ECO:0000313" key="2">
    <source>
        <dbReference type="Proteomes" id="UP000000304"/>
    </source>
</evidence>
<dbReference type="Proteomes" id="UP000000304">
    <property type="component" value="Chromosome 3R"/>
</dbReference>